<name>A0ABY7L8L6_CITFR</name>
<accession>A0ABY7L8L6</accession>
<evidence type="ECO:0000313" key="2">
    <source>
        <dbReference type="Proteomes" id="UP001164536"/>
    </source>
</evidence>
<keyword evidence="2" id="KW-1185">Reference proteome</keyword>
<dbReference type="EMBL" id="CP114569">
    <property type="protein sequence ID" value="WAZ60663.1"/>
    <property type="molecule type" value="Genomic_DNA"/>
</dbReference>
<sequence>MKLKPPSVDLKSTETPSNYEVSRFINEGDKRPSKAKTVQRTYRLNPAFIDIMEAEALRTGLGNTDILKAALCAYSKMPENERNHWLLEFPKM</sequence>
<protein>
    <submittedName>
        <fullName evidence="1">Stability/ partitioning determinant</fullName>
    </submittedName>
</protein>
<dbReference type="RefSeq" id="WP_071444873.1">
    <property type="nucleotide sequence ID" value="NZ_CP114569.1"/>
</dbReference>
<dbReference type="Proteomes" id="UP001164536">
    <property type="component" value="Plasmid unnamed5"/>
</dbReference>
<geneLocation type="plasmid" evidence="1 2">
    <name>unnamed5</name>
</geneLocation>
<reference evidence="1" key="1">
    <citation type="submission" date="2022-12" db="EMBL/GenBank/DDBJ databases">
        <title>2953647.</title>
        <authorList>
            <person name="Hergert J."/>
            <person name="Casey R."/>
            <person name="Wagner J."/>
            <person name="Young E.L."/>
            <person name="Oakeson K.F."/>
        </authorList>
    </citation>
    <scope>NUCLEOTIDE SEQUENCE</scope>
    <source>
        <strain evidence="1">2953647</strain>
        <plasmid evidence="1">unnamed5</plasmid>
    </source>
</reference>
<organism evidence="1 2">
    <name type="scientific">Citrobacter freundii</name>
    <dbReference type="NCBI Taxonomy" id="546"/>
    <lineage>
        <taxon>Bacteria</taxon>
        <taxon>Pseudomonadati</taxon>
        <taxon>Pseudomonadota</taxon>
        <taxon>Gammaproteobacteria</taxon>
        <taxon>Enterobacterales</taxon>
        <taxon>Enterobacteriaceae</taxon>
        <taxon>Citrobacter</taxon>
        <taxon>Citrobacter freundii complex</taxon>
    </lineage>
</organism>
<proteinExistence type="predicted"/>
<gene>
    <name evidence="1" type="ORF">O4000_29045</name>
</gene>
<evidence type="ECO:0000313" key="1">
    <source>
        <dbReference type="EMBL" id="WAZ60663.1"/>
    </source>
</evidence>
<keyword evidence="1" id="KW-0614">Plasmid</keyword>